<dbReference type="PANTHER" id="PTHR37326:SF1">
    <property type="entry name" value="BLL3975 PROTEIN"/>
    <property type="match status" value="1"/>
</dbReference>
<evidence type="ECO:0000313" key="6">
    <source>
        <dbReference type="EMBL" id="GGX53422.1"/>
    </source>
</evidence>
<protein>
    <submittedName>
        <fullName evidence="6">Succinylglutamate desuccinylase</fullName>
    </submittedName>
</protein>
<comment type="cofactor">
    <cofactor evidence="1">
        <name>Zn(2+)</name>
        <dbReference type="ChEBI" id="CHEBI:29105"/>
    </cofactor>
</comment>
<comment type="caution">
    <text evidence="6">The sequence shown here is derived from an EMBL/GenBank/DDBJ whole genome shotgun (WGS) entry which is preliminary data.</text>
</comment>
<keyword evidence="4" id="KW-0862">Zinc</keyword>
<evidence type="ECO:0000256" key="2">
    <source>
        <dbReference type="ARBA" id="ARBA00022723"/>
    </source>
</evidence>
<dbReference type="EMBL" id="BMYU01000012">
    <property type="protein sequence ID" value="GGX53422.1"/>
    <property type="molecule type" value="Genomic_DNA"/>
</dbReference>
<evidence type="ECO:0000256" key="4">
    <source>
        <dbReference type="ARBA" id="ARBA00022833"/>
    </source>
</evidence>
<dbReference type="RefSeq" id="WP_308427155.1">
    <property type="nucleotide sequence ID" value="NZ_BMYU01000012.1"/>
</dbReference>
<feature type="domain" description="Succinylglutamate desuccinylase/Aspartoacylase catalytic" evidence="5">
    <location>
        <begin position="29"/>
        <end position="126"/>
    </location>
</feature>
<dbReference type="PANTHER" id="PTHR37326">
    <property type="entry name" value="BLL3975 PROTEIN"/>
    <property type="match status" value="1"/>
</dbReference>
<dbReference type="InterPro" id="IPR053138">
    <property type="entry name" value="N-alpha-Ac-DABA_deacetylase"/>
</dbReference>
<evidence type="ECO:0000256" key="1">
    <source>
        <dbReference type="ARBA" id="ARBA00001947"/>
    </source>
</evidence>
<sequence>MVTQSQHSTKEAGIPSAFVSHRYQALRRGPALMITGAVHGNEVCGTIAIRRLIAALESGAMHLQCGTLTLVPVCNPLAFARGERHGDRNLNRRLIPTEHPQQFEDHVANWLCPILAQHDVLLDLHSFRGEGEPFVLVGPENNLGKLEPFRHATPELALAMRLGVPRIVDGWLSTYDKGMARRRAALPPDATAQQQADADTAFGIGTTEYMRSVGGYAMTLECGSHDDPAAPEVAWNAICRTLDWLGLTAGSPPDADMTMEALHLEEVLDKRDAADRFVKSWASFDPVSTGELIGVHADGTEVRAPFDGRIVFPDPAAAAGEEWFYLARYSSRLQGVR</sequence>
<evidence type="ECO:0000259" key="5">
    <source>
        <dbReference type="Pfam" id="PF24827"/>
    </source>
</evidence>
<gene>
    <name evidence="6" type="primary">astE</name>
    <name evidence="6" type="ORF">GCM10010946_35020</name>
</gene>
<dbReference type="Pfam" id="PF24827">
    <property type="entry name" value="AstE_AspA_cat"/>
    <property type="match status" value="1"/>
</dbReference>
<dbReference type="Gene3D" id="3.40.630.10">
    <property type="entry name" value="Zn peptidases"/>
    <property type="match status" value="1"/>
</dbReference>
<reference evidence="7" key="1">
    <citation type="journal article" date="2019" name="Int. J. Syst. Evol. Microbiol.">
        <title>The Global Catalogue of Microorganisms (GCM) 10K type strain sequencing project: providing services to taxonomists for standard genome sequencing and annotation.</title>
        <authorList>
            <consortium name="The Broad Institute Genomics Platform"/>
            <consortium name="The Broad Institute Genome Sequencing Center for Infectious Disease"/>
            <person name="Wu L."/>
            <person name="Ma J."/>
        </authorList>
    </citation>
    <scope>NUCLEOTIDE SEQUENCE [LARGE SCALE GENOMIC DNA]</scope>
    <source>
        <strain evidence="7">KCTC 23917</strain>
    </source>
</reference>
<accession>A0ABQ2Y342</accession>
<keyword evidence="7" id="KW-1185">Reference proteome</keyword>
<keyword evidence="2" id="KW-0479">Metal-binding</keyword>
<proteinExistence type="predicted"/>
<keyword evidence="3" id="KW-0378">Hydrolase</keyword>
<evidence type="ECO:0000313" key="7">
    <source>
        <dbReference type="Proteomes" id="UP000653343"/>
    </source>
</evidence>
<evidence type="ECO:0000256" key="3">
    <source>
        <dbReference type="ARBA" id="ARBA00022801"/>
    </source>
</evidence>
<name>A0ABQ2Y342_9BURK</name>
<dbReference type="InterPro" id="IPR055438">
    <property type="entry name" value="AstE_AspA_cat"/>
</dbReference>
<dbReference type="SUPFAM" id="SSF53187">
    <property type="entry name" value="Zn-dependent exopeptidases"/>
    <property type="match status" value="1"/>
</dbReference>
<dbReference type="Proteomes" id="UP000653343">
    <property type="component" value="Unassembled WGS sequence"/>
</dbReference>
<organism evidence="6 7">
    <name type="scientific">Undibacterium squillarum</name>
    <dbReference type="NCBI Taxonomy" id="1131567"/>
    <lineage>
        <taxon>Bacteria</taxon>
        <taxon>Pseudomonadati</taxon>
        <taxon>Pseudomonadota</taxon>
        <taxon>Betaproteobacteria</taxon>
        <taxon>Burkholderiales</taxon>
        <taxon>Oxalobacteraceae</taxon>
        <taxon>Undibacterium</taxon>
    </lineage>
</organism>